<dbReference type="PRINTS" id="PR00119">
    <property type="entry name" value="CATATPASE"/>
</dbReference>
<feature type="binding site" evidence="15">
    <location>
        <position position="808"/>
    </location>
    <ligand>
        <name>ATP</name>
        <dbReference type="ChEBI" id="CHEBI:30616"/>
    </ligand>
</feature>
<feature type="binding site" evidence="15">
    <location>
        <position position="388"/>
    </location>
    <ligand>
        <name>ATP</name>
        <dbReference type="ChEBI" id="CHEBI:30616"/>
    </ligand>
</feature>
<reference evidence="21" key="1">
    <citation type="submission" date="2022-10" db="EMBL/GenBank/DDBJ databases">
        <title>Novel sulphate-reducing endosymbionts in the free-living metamonad Anaeramoeba.</title>
        <authorList>
            <person name="Jerlstrom-Hultqvist J."/>
            <person name="Cepicka I."/>
            <person name="Gallot-Lavallee L."/>
            <person name="Salas-Leiva D."/>
            <person name="Curtis B.A."/>
            <person name="Zahonova K."/>
            <person name="Pipaliya S."/>
            <person name="Dacks J."/>
            <person name="Roger A.J."/>
        </authorList>
    </citation>
    <scope>NUCLEOTIDE SEQUENCE</scope>
    <source>
        <strain evidence="21">BMAN</strain>
    </source>
</reference>
<dbReference type="Pfam" id="PF00122">
    <property type="entry name" value="E1-E2_ATPase"/>
    <property type="match status" value="1"/>
</dbReference>
<dbReference type="GO" id="GO:0005802">
    <property type="term" value="C:trans-Golgi network"/>
    <property type="evidence" value="ECO:0007669"/>
    <property type="project" value="TreeGrafter"/>
</dbReference>
<feature type="binding site" evidence="16">
    <location>
        <position position="390"/>
    </location>
    <ligand>
        <name>Mg(2+)</name>
        <dbReference type="ChEBI" id="CHEBI:18420"/>
    </ligand>
</feature>
<evidence type="ECO:0000256" key="17">
    <source>
        <dbReference type="RuleBase" id="RU362033"/>
    </source>
</evidence>
<feature type="transmembrane region" description="Helical" evidence="17">
    <location>
        <begin position="73"/>
        <end position="92"/>
    </location>
</feature>
<keyword evidence="22" id="KW-1185">Reference proteome</keyword>
<dbReference type="GO" id="GO:0005524">
    <property type="term" value="F:ATP binding"/>
    <property type="evidence" value="ECO:0007669"/>
    <property type="project" value="UniProtKB-UniRule"/>
</dbReference>
<evidence type="ECO:0000256" key="11">
    <source>
        <dbReference type="ARBA" id="ARBA00022989"/>
    </source>
</evidence>
<feature type="binding site" evidence="15">
    <location>
        <position position="600"/>
    </location>
    <ligand>
        <name>ATP</name>
        <dbReference type="ChEBI" id="CHEBI:30616"/>
    </ligand>
</feature>
<dbReference type="SFLD" id="SFLDF00027">
    <property type="entry name" value="p-type_atpase"/>
    <property type="match status" value="1"/>
</dbReference>
<protein>
    <recommendedName>
        <fullName evidence="17">Phospholipid-transporting ATPase</fullName>
        <ecNumber evidence="17">7.6.2.1</ecNumber>
    </recommendedName>
</protein>
<feature type="transmembrane region" description="Helical" evidence="17">
    <location>
        <begin position="974"/>
        <end position="998"/>
    </location>
</feature>
<comment type="subcellular location">
    <subcellularLocation>
        <location evidence="2">Cell membrane</location>
    </subcellularLocation>
    <subcellularLocation>
        <location evidence="1 17">Membrane</location>
        <topology evidence="1 17">Multi-pass membrane protein</topology>
    </subcellularLocation>
</comment>
<feature type="binding site" evidence="15">
    <location>
        <position position="717"/>
    </location>
    <ligand>
        <name>ATP</name>
        <dbReference type="ChEBI" id="CHEBI:30616"/>
    </ligand>
</feature>
<evidence type="ECO:0000256" key="1">
    <source>
        <dbReference type="ARBA" id="ARBA00004141"/>
    </source>
</evidence>
<feature type="binding site" evidence="16">
    <location>
        <position position="388"/>
    </location>
    <ligand>
        <name>Mg(2+)</name>
        <dbReference type="ChEBI" id="CHEBI:18420"/>
    </ligand>
</feature>
<dbReference type="CDD" id="cd02073">
    <property type="entry name" value="P-type_ATPase_APLT_Dnf-like"/>
    <property type="match status" value="1"/>
</dbReference>
<dbReference type="InterPro" id="IPR023299">
    <property type="entry name" value="ATPase_P-typ_cyto_dom_N"/>
</dbReference>
<feature type="binding site" evidence="15">
    <location>
        <position position="636"/>
    </location>
    <ligand>
        <name>ATP</name>
        <dbReference type="ChEBI" id="CHEBI:30616"/>
    </ligand>
</feature>
<dbReference type="InterPro" id="IPR023298">
    <property type="entry name" value="ATPase_P-typ_TM_dom_sf"/>
</dbReference>
<dbReference type="OrthoDB" id="377733at2759"/>
<feature type="transmembrane region" description="Helical" evidence="17">
    <location>
        <begin position="924"/>
        <end position="944"/>
    </location>
</feature>
<feature type="transmembrane region" description="Helical" evidence="17">
    <location>
        <begin position="1081"/>
        <end position="1099"/>
    </location>
</feature>
<evidence type="ECO:0000256" key="15">
    <source>
        <dbReference type="PIRSR" id="PIRSR606539-2"/>
    </source>
</evidence>
<evidence type="ECO:0000256" key="3">
    <source>
        <dbReference type="ARBA" id="ARBA00008109"/>
    </source>
</evidence>
<dbReference type="NCBIfam" id="TIGR01652">
    <property type="entry name" value="ATPase-Plipid"/>
    <property type="match status" value="1"/>
</dbReference>
<keyword evidence="5 17" id="KW-0812">Transmembrane</keyword>
<dbReference type="Pfam" id="PF13246">
    <property type="entry name" value="Cation_ATPase"/>
    <property type="match status" value="1"/>
</dbReference>
<accession>A0A9Q0R4D3</accession>
<dbReference type="FunFam" id="3.40.1110.10:FF:000035">
    <property type="entry name" value="Phospholipid-transporting ATPase"/>
    <property type="match status" value="1"/>
</dbReference>
<dbReference type="GO" id="GO:0016887">
    <property type="term" value="F:ATP hydrolysis activity"/>
    <property type="evidence" value="ECO:0007669"/>
    <property type="project" value="InterPro"/>
</dbReference>
<feature type="binding site" evidence="15">
    <location>
        <position position="838"/>
    </location>
    <ligand>
        <name>ATP</name>
        <dbReference type="ChEBI" id="CHEBI:30616"/>
    </ligand>
</feature>
<feature type="binding site" evidence="15">
    <location>
        <position position="814"/>
    </location>
    <ligand>
        <name>ATP</name>
        <dbReference type="ChEBI" id="CHEBI:30616"/>
    </ligand>
</feature>
<dbReference type="EMBL" id="JAPDFW010000136">
    <property type="protein sequence ID" value="KAJ5066837.1"/>
    <property type="molecule type" value="Genomic_DNA"/>
</dbReference>
<sequence>MEKDLQTRNFEITDQLRDPKTFPFIDNKIKTSRYNIFTFLPKNLFEQFRRLANFYFLVVIILEYFPFSPLNASISVAPLVFVLAITAIREAYEDIQRHKTDKKINNSPASIFRNGQFLQVKWRDIQVGDIVKITNGEFIPADVVVISSSEPMGMCYIDTCNLDGETNLKIHQSLKETAHIKTHEDCSNFLGNSIECELPNNRLYRFEGTLTMNNSQHSLAHKQIILRGCSLRNTKWILGVIVYTGRETKLMKNSTQPPSKRSSLEIKLNSRLISIFIFLGIISIIGSIFAAEWQRKWGEKKAWYMGGDVDTSMSPGIIGIQSFFSFIIVCNVMIPISLYVTMEMVKLIQTIFINHDKDMYHDETETYAKARTSNLAEDLGVIEYIFSDKTGTLTQNVMEFMKCSVGGIMYGEGITEVARAAAKRLGKELPPRPQKRKMKPKQEDVLTNNLKKSLLDYDDDDEIELRDDKELNLDEENENETAFVDDRFLQHLRENNENAHLIHEFILMLAVCHTVIPEENPNNPEKIIYQASSPDEGALVKAGRYFGYEFQTRTPDSVTISVNGQKKMFELLNVLEFNSKRKRMSVIVKDPEEKIIIYTKGADNVIYERLAEKQPFENIRDQTTEHLETFGKEGLRTLCFAMREVEKEEYESWNKVFHEASISLEDRTEKLEKAAEMIENNLILVGASAIEDKLQDGVPEAIELLSHAGIKIWVLTGDKQETAINIGFACSLLTSEMTLIIIDGEDPDEIMNQINQSIKEHNITTDSTKKRKLAVIIQGSSLEHALKSRVKLEFLTLAQSCMAIICCRVSPLQKALVVKLVKDNVNAMTLAIGDGANDVSMIQASHIGIGISGQEGMQAVLASDYSIAQFRFLSKLLLVHGRWSYRRNTKLILYSFYKNMAFSLIQIFFAMFSAWSAQTLFDSILISIYNVVFTSLPIIVYSVFEQDVSQDAELKYPQLYEGGNRESLFGFKRFWIWLLQGIFHALILFFVPMLVWRIEPVSSDGKVSGIWGMSIAVYSSLVIVVNLKIAIECSYWTWIHHVTIWGSIVVWFLAASILSSSLKLSSSMYDVTYHVFGMSQFWFILIFVPVFCLLPDFFYKYFTSNYNPLDFQVIRRFEVNQKKRIPTKQTTKPVPLVEDELEISSDHEKVLELQNIPQISVEKSIKKIVKGKSEKHTGFAFEYTEGTSLQVISRDRALSNYQEKEKEEKEL</sequence>
<dbReference type="Gene3D" id="3.40.1110.10">
    <property type="entry name" value="Calcium-transporting ATPase, cytoplasmic domain N"/>
    <property type="match status" value="1"/>
</dbReference>
<evidence type="ECO:0000256" key="7">
    <source>
        <dbReference type="ARBA" id="ARBA00022741"/>
    </source>
</evidence>
<feature type="binding site" evidence="16">
    <location>
        <position position="834"/>
    </location>
    <ligand>
        <name>Mg(2+)</name>
        <dbReference type="ChEBI" id="CHEBI:18420"/>
    </ligand>
</feature>
<dbReference type="FunFam" id="3.40.50.1000:FF:000014">
    <property type="entry name" value="Phospholipid-transporting ATPase"/>
    <property type="match status" value="1"/>
</dbReference>
<dbReference type="SUPFAM" id="SSF56784">
    <property type="entry name" value="HAD-like"/>
    <property type="match status" value="1"/>
</dbReference>
<evidence type="ECO:0000256" key="14">
    <source>
        <dbReference type="PIRSR" id="PIRSR606539-1"/>
    </source>
</evidence>
<dbReference type="InterPro" id="IPR006539">
    <property type="entry name" value="P-type_ATPase_IV"/>
</dbReference>
<evidence type="ECO:0000256" key="16">
    <source>
        <dbReference type="PIRSR" id="PIRSR606539-3"/>
    </source>
</evidence>
<dbReference type="Gene3D" id="2.70.150.10">
    <property type="entry name" value="Calcium-transporting ATPase, cytoplasmic transduction domain A"/>
    <property type="match status" value="1"/>
</dbReference>
<dbReference type="GO" id="GO:0045332">
    <property type="term" value="P:phospholipid translocation"/>
    <property type="evidence" value="ECO:0007669"/>
    <property type="project" value="TreeGrafter"/>
</dbReference>
<evidence type="ECO:0000259" key="20">
    <source>
        <dbReference type="Pfam" id="PF16212"/>
    </source>
</evidence>
<evidence type="ECO:0000259" key="18">
    <source>
        <dbReference type="Pfam" id="PF00122"/>
    </source>
</evidence>
<proteinExistence type="inferred from homology"/>
<evidence type="ECO:0000256" key="10">
    <source>
        <dbReference type="ARBA" id="ARBA00022967"/>
    </source>
</evidence>
<dbReference type="InterPro" id="IPR059000">
    <property type="entry name" value="ATPase_P-type_domA"/>
</dbReference>
<dbReference type="PANTHER" id="PTHR24092:SF150">
    <property type="entry name" value="PHOSPHOLIPID-TRANSPORTING ATPASE"/>
    <property type="match status" value="1"/>
</dbReference>
<feature type="transmembrane region" description="Helical" evidence="17">
    <location>
        <begin position="1042"/>
        <end position="1061"/>
    </location>
</feature>
<dbReference type="Proteomes" id="UP001149090">
    <property type="component" value="Unassembled WGS sequence"/>
</dbReference>
<dbReference type="SFLD" id="SFLDG00002">
    <property type="entry name" value="C1.7:_P-type_atpase_like"/>
    <property type="match status" value="1"/>
</dbReference>
<dbReference type="SFLD" id="SFLDS00003">
    <property type="entry name" value="Haloacid_Dehalogenase"/>
    <property type="match status" value="1"/>
</dbReference>
<dbReference type="InterPro" id="IPR032631">
    <property type="entry name" value="P-type_ATPase_N"/>
</dbReference>
<feature type="binding site" evidence="15">
    <location>
        <position position="718"/>
    </location>
    <ligand>
        <name>ATP</name>
        <dbReference type="ChEBI" id="CHEBI:30616"/>
    </ligand>
</feature>
<dbReference type="Gene3D" id="3.40.50.1000">
    <property type="entry name" value="HAD superfamily/HAD-like"/>
    <property type="match status" value="1"/>
</dbReference>
<dbReference type="FunFam" id="3.40.50.1000:FF:000001">
    <property type="entry name" value="Phospholipid-transporting ATPase IC"/>
    <property type="match status" value="1"/>
</dbReference>
<dbReference type="OMA" id="HFRIDVQ"/>
<organism evidence="21 22">
    <name type="scientific">Anaeramoeba ignava</name>
    <name type="common">Anaerobic marine amoeba</name>
    <dbReference type="NCBI Taxonomy" id="1746090"/>
    <lineage>
        <taxon>Eukaryota</taxon>
        <taxon>Metamonada</taxon>
        <taxon>Anaeramoebidae</taxon>
        <taxon>Anaeramoeba</taxon>
    </lineage>
</organism>
<feature type="binding site" evidence="15">
    <location>
        <position position="837"/>
    </location>
    <ligand>
        <name>ATP</name>
        <dbReference type="ChEBI" id="CHEBI:30616"/>
    </ligand>
</feature>
<evidence type="ECO:0000313" key="22">
    <source>
        <dbReference type="Proteomes" id="UP001149090"/>
    </source>
</evidence>
<feature type="domain" description="P-type ATPase A" evidence="18">
    <location>
        <begin position="106"/>
        <end position="167"/>
    </location>
</feature>
<evidence type="ECO:0000256" key="2">
    <source>
        <dbReference type="ARBA" id="ARBA00004236"/>
    </source>
</evidence>
<comment type="similarity">
    <text evidence="3 17">Belongs to the cation transport ATPase (P-type) (TC 3.A.3) family. Type IV subfamily.</text>
</comment>
<feature type="domain" description="P-type ATPase C-terminal" evidence="20">
    <location>
        <begin position="860"/>
        <end position="1108"/>
    </location>
</feature>
<evidence type="ECO:0000256" key="13">
    <source>
        <dbReference type="ARBA" id="ARBA00034036"/>
    </source>
</evidence>
<keyword evidence="11 17" id="KW-1133">Transmembrane helix</keyword>
<dbReference type="Pfam" id="PF16209">
    <property type="entry name" value="PhoLip_ATPase_N"/>
    <property type="match status" value="1"/>
</dbReference>
<dbReference type="GO" id="GO:0140326">
    <property type="term" value="F:ATPase-coupled intramembrane lipid transporter activity"/>
    <property type="evidence" value="ECO:0007669"/>
    <property type="project" value="UniProtKB-EC"/>
</dbReference>
<feature type="transmembrane region" description="Helical" evidence="17">
    <location>
        <begin position="891"/>
        <end position="912"/>
    </location>
</feature>
<name>A0A9Q0R4D3_ANAIG</name>
<keyword evidence="10 17" id="KW-1278">Translocase</keyword>
<feature type="transmembrane region" description="Helical" evidence="17">
    <location>
        <begin position="51"/>
        <end position="67"/>
    </location>
</feature>
<dbReference type="NCBIfam" id="TIGR01494">
    <property type="entry name" value="ATPase_P-type"/>
    <property type="match status" value="2"/>
</dbReference>
<feature type="transmembrane region" description="Helical" evidence="17">
    <location>
        <begin position="1010"/>
        <end position="1030"/>
    </location>
</feature>
<dbReference type="InterPro" id="IPR018303">
    <property type="entry name" value="ATPase_P-typ_P_site"/>
</dbReference>
<feature type="active site" description="4-aspartylphosphate intermediate" evidence="14">
    <location>
        <position position="388"/>
    </location>
</feature>
<dbReference type="SUPFAM" id="SSF81665">
    <property type="entry name" value="Calcium ATPase, transmembrane domain M"/>
    <property type="match status" value="1"/>
</dbReference>
<dbReference type="InterPro" id="IPR044492">
    <property type="entry name" value="P_typ_ATPase_HD_dom"/>
</dbReference>
<keyword evidence="9 16" id="KW-0460">Magnesium</keyword>
<dbReference type="GO" id="GO:0000287">
    <property type="term" value="F:magnesium ion binding"/>
    <property type="evidence" value="ECO:0007669"/>
    <property type="project" value="UniProtKB-UniRule"/>
</dbReference>
<dbReference type="InterPro" id="IPR036412">
    <property type="entry name" value="HAD-like_sf"/>
</dbReference>
<feature type="binding site" evidence="15">
    <location>
        <position position="536"/>
    </location>
    <ligand>
        <name>ATP</name>
        <dbReference type="ChEBI" id="CHEBI:30616"/>
    </ligand>
</feature>
<keyword evidence="7 15" id="KW-0547">Nucleotide-binding</keyword>
<feature type="binding site" evidence="15">
    <location>
        <position position="390"/>
    </location>
    <ligand>
        <name>ATP</name>
        <dbReference type="ChEBI" id="CHEBI:30616"/>
    </ligand>
</feature>
<feature type="binding site" evidence="15">
    <location>
        <position position="577"/>
    </location>
    <ligand>
        <name>ATP</name>
        <dbReference type="ChEBI" id="CHEBI:30616"/>
    </ligand>
</feature>
<dbReference type="InterPro" id="IPR032630">
    <property type="entry name" value="P_typ_ATPase_c"/>
</dbReference>
<dbReference type="InterPro" id="IPR023214">
    <property type="entry name" value="HAD_sf"/>
</dbReference>
<feature type="transmembrane region" description="Helical" evidence="17">
    <location>
        <begin position="272"/>
        <end position="293"/>
    </location>
</feature>
<evidence type="ECO:0000256" key="12">
    <source>
        <dbReference type="ARBA" id="ARBA00023136"/>
    </source>
</evidence>
<dbReference type="SUPFAM" id="SSF81653">
    <property type="entry name" value="Calcium ATPase, transduction domain A"/>
    <property type="match status" value="1"/>
</dbReference>
<evidence type="ECO:0000256" key="5">
    <source>
        <dbReference type="ARBA" id="ARBA00022692"/>
    </source>
</evidence>
<evidence type="ECO:0000259" key="19">
    <source>
        <dbReference type="Pfam" id="PF16209"/>
    </source>
</evidence>
<feature type="domain" description="P-type ATPase N-terminal" evidence="19">
    <location>
        <begin position="20"/>
        <end position="74"/>
    </location>
</feature>
<dbReference type="EC" id="7.6.2.1" evidence="17"/>
<comment type="cofactor">
    <cofactor evidence="16">
        <name>Mg(2+)</name>
        <dbReference type="ChEBI" id="CHEBI:18420"/>
    </cofactor>
</comment>
<dbReference type="AlphaFoldDB" id="A0A9Q0R4D3"/>
<keyword evidence="12 17" id="KW-0472">Membrane</keyword>
<evidence type="ECO:0000256" key="4">
    <source>
        <dbReference type="ARBA" id="ARBA00022475"/>
    </source>
</evidence>
<evidence type="ECO:0000256" key="8">
    <source>
        <dbReference type="ARBA" id="ARBA00022840"/>
    </source>
</evidence>
<dbReference type="InterPro" id="IPR008250">
    <property type="entry name" value="ATPase_P-typ_transduc_dom_A_sf"/>
</dbReference>
<feature type="binding site" evidence="15">
    <location>
        <position position="716"/>
    </location>
    <ligand>
        <name>ATP</name>
        <dbReference type="ChEBI" id="CHEBI:30616"/>
    </ligand>
</feature>
<comment type="caution">
    <text evidence="21">The sequence shown here is derived from an EMBL/GenBank/DDBJ whole genome shotgun (WGS) entry which is preliminary data.</text>
</comment>
<keyword evidence="4" id="KW-1003">Cell membrane</keyword>
<dbReference type="PANTHER" id="PTHR24092">
    <property type="entry name" value="PROBABLE PHOSPHOLIPID-TRANSPORTING ATPASE"/>
    <property type="match status" value="1"/>
</dbReference>
<evidence type="ECO:0000256" key="6">
    <source>
        <dbReference type="ARBA" id="ARBA00022723"/>
    </source>
</evidence>
<dbReference type="FunFam" id="2.70.150.10:FF:000021">
    <property type="entry name" value="Phospholipid-transporting ATPase"/>
    <property type="match status" value="1"/>
</dbReference>
<comment type="catalytic activity">
    <reaction evidence="13 17">
        <text>ATP + H2O + phospholipidSide 1 = ADP + phosphate + phospholipidSide 2.</text>
        <dbReference type="EC" id="7.6.2.1"/>
    </reaction>
</comment>
<feature type="binding site" evidence="16">
    <location>
        <position position="838"/>
    </location>
    <ligand>
        <name>Mg(2+)</name>
        <dbReference type="ChEBI" id="CHEBI:18420"/>
    </ligand>
</feature>
<dbReference type="Pfam" id="PF16212">
    <property type="entry name" value="PhoLip_ATPase_C"/>
    <property type="match status" value="1"/>
</dbReference>
<dbReference type="PROSITE" id="PS00154">
    <property type="entry name" value="ATPASE_E1_E2"/>
    <property type="match status" value="1"/>
</dbReference>
<dbReference type="GO" id="GO:0005886">
    <property type="term" value="C:plasma membrane"/>
    <property type="evidence" value="ECO:0007669"/>
    <property type="project" value="UniProtKB-SubCell"/>
</dbReference>
<dbReference type="InterPro" id="IPR001757">
    <property type="entry name" value="P_typ_ATPase"/>
</dbReference>
<feature type="transmembrane region" description="Helical" evidence="17">
    <location>
        <begin position="313"/>
        <end position="340"/>
    </location>
</feature>
<evidence type="ECO:0000256" key="9">
    <source>
        <dbReference type="ARBA" id="ARBA00022842"/>
    </source>
</evidence>
<keyword evidence="8 15" id="KW-0067">ATP-binding</keyword>
<gene>
    <name evidence="21" type="ORF">M0811_03181</name>
</gene>
<evidence type="ECO:0000313" key="21">
    <source>
        <dbReference type="EMBL" id="KAJ5066837.1"/>
    </source>
</evidence>
<keyword evidence="6 16" id="KW-0479">Metal-binding</keyword>
<feature type="binding site" evidence="15">
    <location>
        <position position="389"/>
    </location>
    <ligand>
        <name>ATP</name>
        <dbReference type="ChEBI" id="CHEBI:30616"/>
    </ligand>
</feature>
<dbReference type="SUPFAM" id="SSF81660">
    <property type="entry name" value="Metal cation-transporting ATPase, ATP-binding domain N"/>
    <property type="match status" value="1"/>
</dbReference>